<evidence type="ECO:0000313" key="2">
    <source>
        <dbReference type="EMBL" id="KAK7606613.1"/>
    </source>
</evidence>
<protein>
    <submittedName>
        <fullName evidence="2">Uncharacterized protein</fullName>
    </submittedName>
</protein>
<sequence length="356" mass="39011">MANPNSTPPTTPTSSLSHLKTALPRLPSTDATVLRHAHTLVTIALQRRHNPNQRHYRTLDPRHNVARIIPILALLDPDNVYKNDADDAVVAASPEGRVLRKHAKSAAEARGKLEGIVRRLYAEGWLDGEMVSQQRLLPPQFDDADAATEIVGGDEEEEEDDIDMDIDDDDDDDRGEQPNQDDGATAWWWRDETAENASAATTPKNHSHSDRGTDTSHPVIAKPFAAHHRDHLPSPRQRRAMVGAGPWRVRGSHREALHGGGSGRPGQKGGIRILKTSGLGANEKSRWAVVTGEKNRSASAFTIARSQSQYKNGYRATSQVARRWGREYRGTEKLGCGQIDDAGFAGARALGTVRIA</sequence>
<gene>
    <name evidence="2" type="ORF">JOL62DRAFT_560054</name>
</gene>
<dbReference type="Proteomes" id="UP001367316">
    <property type="component" value="Unassembled WGS sequence"/>
</dbReference>
<feature type="region of interest" description="Disordered" evidence="1">
    <location>
        <begin position="150"/>
        <end position="218"/>
    </location>
</feature>
<feature type="compositionally biased region" description="Polar residues" evidence="1">
    <location>
        <begin position="195"/>
        <end position="204"/>
    </location>
</feature>
<evidence type="ECO:0000256" key="1">
    <source>
        <dbReference type="SAM" id="MobiDB-lite"/>
    </source>
</evidence>
<feature type="compositionally biased region" description="Acidic residues" evidence="1">
    <location>
        <begin position="150"/>
        <end position="174"/>
    </location>
</feature>
<comment type="caution">
    <text evidence="2">The sequence shown here is derived from an EMBL/GenBank/DDBJ whole genome shotgun (WGS) entry which is preliminary data.</text>
</comment>
<dbReference type="EMBL" id="JBBPBF010000045">
    <property type="protein sequence ID" value="KAK7606613.1"/>
    <property type="molecule type" value="Genomic_DNA"/>
</dbReference>
<keyword evidence="3" id="KW-1185">Reference proteome</keyword>
<name>A0ABR1MVZ3_9PEZI</name>
<reference evidence="2 3" key="1">
    <citation type="submission" date="2024-04" db="EMBL/GenBank/DDBJ databases">
        <title>Phyllosticta paracitricarpa is synonymous to the EU quarantine fungus P. citricarpa based on phylogenomic analyses.</title>
        <authorList>
            <consortium name="Lawrence Berkeley National Laboratory"/>
            <person name="Van ingen-buijs V.A."/>
            <person name="Van westerhoven A.C."/>
            <person name="Haridas S."/>
            <person name="Skiadas P."/>
            <person name="Martin F."/>
            <person name="Groenewald J.Z."/>
            <person name="Crous P.W."/>
            <person name="Seidl M.F."/>
        </authorList>
    </citation>
    <scope>NUCLEOTIDE SEQUENCE [LARGE SCALE GENOMIC DNA]</scope>
    <source>
        <strain evidence="2 3">CBS 141358</strain>
    </source>
</reference>
<proteinExistence type="predicted"/>
<evidence type="ECO:0000313" key="3">
    <source>
        <dbReference type="Proteomes" id="UP001367316"/>
    </source>
</evidence>
<accession>A0ABR1MVZ3</accession>
<organism evidence="2 3">
    <name type="scientific">Phyllosticta paracitricarpa</name>
    <dbReference type="NCBI Taxonomy" id="2016321"/>
    <lineage>
        <taxon>Eukaryota</taxon>
        <taxon>Fungi</taxon>
        <taxon>Dikarya</taxon>
        <taxon>Ascomycota</taxon>
        <taxon>Pezizomycotina</taxon>
        <taxon>Dothideomycetes</taxon>
        <taxon>Dothideomycetes incertae sedis</taxon>
        <taxon>Botryosphaeriales</taxon>
        <taxon>Phyllostictaceae</taxon>
        <taxon>Phyllosticta</taxon>
    </lineage>
</organism>